<evidence type="ECO:0000256" key="6">
    <source>
        <dbReference type="ARBA" id="ARBA00022756"/>
    </source>
</evidence>
<dbReference type="Gene3D" id="3.40.640.10">
    <property type="entry name" value="Type I PLP-dependent aspartate aminotransferase-like (Major domain)"/>
    <property type="match status" value="1"/>
</dbReference>
<dbReference type="InterPro" id="IPR050087">
    <property type="entry name" value="AON_synthase_class-II"/>
</dbReference>
<feature type="binding site" evidence="9">
    <location>
        <position position="20"/>
    </location>
    <ligand>
        <name>substrate</name>
    </ligand>
</feature>
<evidence type="ECO:0000256" key="2">
    <source>
        <dbReference type="ARBA" id="ARBA00004746"/>
    </source>
</evidence>
<feature type="binding site" evidence="9">
    <location>
        <position position="176"/>
    </location>
    <ligand>
        <name>pyridoxal 5'-phosphate</name>
        <dbReference type="ChEBI" id="CHEBI:597326"/>
    </ligand>
</feature>
<comment type="function">
    <text evidence="9">Catalyzes the decarboxylative condensation of pimeloyl-[acyl-carrier protein] and L-alanine to produce 8-amino-7-oxononanoate (AON), [acyl-carrier protein], and carbon dioxide.</text>
</comment>
<dbReference type="CDD" id="cd06454">
    <property type="entry name" value="KBL_like"/>
    <property type="match status" value="1"/>
</dbReference>
<dbReference type="GO" id="GO:0030170">
    <property type="term" value="F:pyridoxal phosphate binding"/>
    <property type="evidence" value="ECO:0007669"/>
    <property type="project" value="UniProtKB-UniRule"/>
</dbReference>
<dbReference type="Proteomes" id="UP000283255">
    <property type="component" value="Unassembled WGS sequence"/>
</dbReference>
<feature type="domain" description="Aminotransferase class I/classII large" evidence="11">
    <location>
        <begin position="39"/>
        <end position="378"/>
    </location>
</feature>
<dbReference type="GO" id="GO:0009102">
    <property type="term" value="P:biotin biosynthetic process"/>
    <property type="evidence" value="ECO:0007669"/>
    <property type="project" value="UniProtKB-UniRule"/>
</dbReference>
<organism evidence="12 13">
    <name type="scientific">Motilimonas pumila</name>
    <dbReference type="NCBI Taxonomy" id="2303987"/>
    <lineage>
        <taxon>Bacteria</taxon>
        <taxon>Pseudomonadati</taxon>
        <taxon>Pseudomonadota</taxon>
        <taxon>Gammaproteobacteria</taxon>
        <taxon>Alteromonadales</taxon>
        <taxon>Alteromonadales genera incertae sedis</taxon>
        <taxon>Motilimonas</taxon>
    </lineage>
</organism>
<comment type="subunit">
    <text evidence="4 9">Homodimer.</text>
</comment>
<dbReference type="PANTHER" id="PTHR13693:SF100">
    <property type="entry name" value="8-AMINO-7-OXONONANOATE SYNTHASE"/>
    <property type="match status" value="1"/>
</dbReference>
<evidence type="ECO:0000256" key="3">
    <source>
        <dbReference type="ARBA" id="ARBA00010008"/>
    </source>
</evidence>
<dbReference type="SUPFAM" id="SSF53383">
    <property type="entry name" value="PLP-dependent transferases"/>
    <property type="match status" value="1"/>
</dbReference>
<dbReference type="PANTHER" id="PTHR13693">
    <property type="entry name" value="CLASS II AMINOTRANSFERASE/8-AMINO-7-OXONONANOATE SYNTHASE"/>
    <property type="match status" value="1"/>
</dbReference>
<dbReference type="AlphaFoldDB" id="A0A418YFY8"/>
<evidence type="ECO:0000256" key="8">
    <source>
        <dbReference type="ARBA" id="ARBA00047715"/>
    </source>
</evidence>
<evidence type="ECO:0000256" key="4">
    <source>
        <dbReference type="ARBA" id="ARBA00011738"/>
    </source>
</evidence>
<evidence type="ECO:0000313" key="13">
    <source>
        <dbReference type="Proteomes" id="UP000283255"/>
    </source>
</evidence>
<proteinExistence type="inferred from homology"/>
<dbReference type="InterPro" id="IPR015424">
    <property type="entry name" value="PyrdxlP-dep_Trfase"/>
</dbReference>
<evidence type="ECO:0000256" key="7">
    <source>
        <dbReference type="ARBA" id="ARBA00022898"/>
    </source>
</evidence>
<keyword evidence="5 9" id="KW-0808">Transferase</keyword>
<reference evidence="12 13" key="2">
    <citation type="submission" date="2019-01" db="EMBL/GenBank/DDBJ databases">
        <title>Motilimonas pumilus sp. nov., isolated from the gut of sea cucumber (Apostichopus japonicus).</title>
        <authorList>
            <person name="Wang F.-Q."/>
            <person name="Ren L.-H."/>
            <person name="Lin Y.-W."/>
            <person name="Sun G.-H."/>
            <person name="Du Z.-J."/>
            <person name="Zhao J.-X."/>
            <person name="Liu X.-J."/>
            <person name="Liu L.-J."/>
        </authorList>
    </citation>
    <scope>NUCLEOTIDE SEQUENCE [LARGE SCALE GENOMIC DNA]</scope>
    <source>
        <strain evidence="12 13">PLHSC7-2</strain>
    </source>
</reference>
<gene>
    <name evidence="9 12" type="primary">bioF</name>
    <name evidence="12" type="ORF">D1Z90_08150</name>
</gene>
<reference evidence="12 13" key="1">
    <citation type="submission" date="2018-09" db="EMBL/GenBank/DDBJ databases">
        <authorList>
            <person name="Wang F."/>
        </authorList>
    </citation>
    <scope>NUCLEOTIDE SEQUENCE [LARGE SCALE GENOMIC DNA]</scope>
    <source>
        <strain evidence="12 13">PLHSC7-2</strain>
    </source>
</reference>
<comment type="caution">
    <text evidence="12">The sequence shown here is derived from an EMBL/GenBank/DDBJ whole genome shotgun (WGS) entry which is preliminary data.</text>
</comment>
<dbReference type="InterPro" id="IPR004723">
    <property type="entry name" value="AONS_Archaea/Proteobacteria"/>
</dbReference>
<dbReference type="PROSITE" id="PS00599">
    <property type="entry name" value="AA_TRANSFER_CLASS_2"/>
    <property type="match status" value="1"/>
</dbReference>
<comment type="catalytic activity">
    <reaction evidence="8 9">
        <text>6-carboxyhexanoyl-[ACP] + L-alanine + H(+) = (8S)-8-amino-7-oxononanoate + holo-[ACP] + CO2</text>
        <dbReference type="Rhea" id="RHEA:42288"/>
        <dbReference type="Rhea" id="RHEA-COMP:9685"/>
        <dbReference type="Rhea" id="RHEA-COMP:9955"/>
        <dbReference type="ChEBI" id="CHEBI:15378"/>
        <dbReference type="ChEBI" id="CHEBI:16526"/>
        <dbReference type="ChEBI" id="CHEBI:57972"/>
        <dbReference type="ChEBI" id="CHEBI:64479"/>
        <dbReference type="ChEBI" id="CHEBI:78846"/>
        <dbReference type="ChEBI" id="CHEBI:149468"/>
        <dbReference type="EC" id="2.3.1.47"/>
    </reaction>
</comment>
<name>A0A418YFY8_9GAMM</name>
<dbReference type="InterPro" id="IPR022834">
    <property type="entry name" value="AONS_Proteobacteria"/>
</dbReference>
<dbReference type="HAMAP" id="MF_01693">
    <property type="entry name" value="BioF_aminotrans_2"/>
    <property type="match status" value="1"/>
</dbReference>
<feature type="modified residue" description="N6-(pyridoxal phosphate)lysine" evidence="9 10">
    <location>
        <position position="236"/>
    </location>
</feature>
<feature type="binding site" evidence="9">
    <location>
        <position position="350"/>
    </location>
    <ligand>
        <name>substrate</name>
    </ligand>
</feature>
<sequence>MAFDFISAQLAERKSQHLYRQTTAVQCQGRLIQYQQASLLNFSGNDYLSLAQAPELVTAWQQGLAQYGCGSGASALVTGYSDAHYALEQTIKEWLNVPAVALFNSGYSANQAVLKLLLGKQDLLIQDKLNHASLIEAGQYVAANMVRFRHNDMSHLEQRLSQGGENKLVISEGVFSMDGDQAPLAEIVRLTRQYQAWLMVDDAHGIGVLGPHGQGSLAQQGIHPQDCHIHMATFGKALGVAGAMVAGTVDLVDYITNFSKPYIYTTAMPPAQAVAIKASIELLQQQPWRQQKLLQNIATFKQAAQQEGIEIAPSETAIQPVIIGGNNATLALAQRLREQGFYCTAIRPPTVPPGSARLRVTLCSAHTTADIHALVTALAQGLAGNADAGMTNREFSNEQ</sequence>
<comment type="cofactor">
    <cofactor evidence="1 9 10">
        <name>pyridoxal 5'-phosphate</name>
        <dbReference type="ChEBI" id="CHEBI:597326"/>
    </cofactor>
</comment>
<dbReference type="InterPro" id="IPR015422">
    <property type="entry name" value="PyrdxlP-dep_Trfase_small"/>
</dbReference>
<evidence type="ECO:0000256" key="10">
    <source>
        <dbReference type="PIRSR" id="PIRSR604723-51"/>
    </source>
</evidence>
<accession>A0A418YFY8</accession>
<dbReference type="OrthoDB" id="9807157at2"/>
<feature type="binding site" evidence="9">
    <location>
        <position position="204"/>
    </location>
    <ligand>
        <name>pyridoxal 5'-phosphate</name>
        <dbReference type="ChEBI" id="CHEBI:597326"/>
    </ligand>
</feature>
<dbReference type="InterPro" id="IPR015421">
    <property type="entry name" value="PyrdxlP-dep_Trfase_major"/>
</dbReference>
<evidence type="ECO:0000259" key="11">
    <source>
        <dbReference type="Pfam" id="PF00155"/>
    </source>
</evidence>
<dbReference type="RefSeq" id="WP_119910265.1">
    <property type="nucleotide sequence ID" value="NZ_QZCH01000008.1"/>
</dbReference>
<evidence type="ECO:0000256" key="1">
    <source>
        <dbReference type="ARBA" id="ARBA00001933"/>
    </source>
</evidence>
<dbReference type="Pfam" id="PF00155">
    <property type="entry name" value="Aminotran_1_2"/>
    <property type="match status" value="1"/>
</dbReference>
<comment type="similarity">
    <text evidence="3 9">Belongs to the class-II pyridoxal-phosphate-dependent aminotransferase family. BioF subfamily.</text>
</comment>
<dbReference type="GO" id="GO:0008710">
    <property type="term" value="F:8-amino-7-oxononanoate synthase activity"/>
    <property type="evidence" value="ECO:0007669"/>
    <property type="project" value="UniProtKB-UniRule"/>
</dbReference>
<feature type="binding site" evidence="9">
    <location>
        <position position="233"/>
    </location>
    <ligand>
        <name>pyridoxal 5'-phosphate</name>
        <dbReference type="ChEBI" id="CHEBI:597326"/>
    </ligand>
</feature>
<evidence type="ECO:0000313" key="12">
    <source>
        <dbReference type="EMBL" id="RJG48455.1"/>
    </source>
</evidence>
<dbReference type="EC" id="2.3.1.47" evidence="9"/>
<protein>
    <recommendedName>
        <fullName evidence="9">8-amino-7-oxononanoate synthase</fullName>
        <shortName evidence="9">AONS</shortName>
        <ecNumber evidence="9">2.3.1.47</ecNumber>
    </recommendedName>
    <alternativeName>
        <fullName evidence="9">7-keto-8-amino-pelargonic acid synthase</fullName>
        <shortName evidence="9">7-KAP synthase</shortName>
        <shortName evidence="9">KAPA synthase</shortName>
    </alternativeName>
    <alternativeName>
        <fullName evidence="9">8-amino-7-ketopelargonate synthase</fullName>
    </alternativeName>
</protein>
<feature type="binding site" evidence="9">
    <location>
        <position position="131"/>
    </location>
    <ligand>
        <name>substrate</name>
    </ligand>
</feature>
<keyword evidence="6 9" id="KW-0093">Biotin biosynthesis</keyword>
<dbReference type="Gene3D" id="3.90.1150.10">
    <property type="entry name" value="Aspartate Aminotransferase, domain 1"/>
    <property type="match status" value="1"/>
</dbReference>
<feature type="binding site" evidence="9">
    <location>
        <begin position="106"/>
        <end position="107"/>
    </location>
    <ligand>
        <name>pyridoxal 5'-phosphate</name>
        <dbReference type="ChEBI" id="CHEBI:597326"/>
    </ligand>
</feature>
<dbReference type="NCBIfam" id="TIGR00858">
    <property type="entry name" value="bioF"/>
    <property type="match status" value="1"/>
</dbReference>
<dbReference type="InterPro" id="IPR001917">
    <property type="entry name" value="Aminotrans_II_pyridoxalP_BS"/>
</dbReference>
<keyword evidence="7 9" id="KW-0663">Pyridoxal phosphate</keyword>
<comment type="pathway">
    <text evidence="2 9">Cofactor biosynthesis; biotin biosynthesis.</text>
</comment>
<dbReference type="UniPathway" id="UPA00078"/>
<evidence type="ECO:0000256" key="9">
    <source>
        <dbReference type="HAMAP-Rule" id="MF_01693"/>
    </source>
</evidence>
<keyword evidence="13" id="KW-1185">Reference proteome</keyword>
<dbReference type="InterPro" id="IPR004839">
    <property type="entry name" value="Aminotransferase_I/II_large"/>
</dbReference>
<keyword evidence="12" id="KW-0012">Acyltransferase</keyword>
<evidence type="ECO:0000256" key="5">
    <source>
        <dbReference type="ARBA" id="ARBA00022679"/>
    </source>
</evidence>
<dbReference type="EMBL" id="QZCH01000008">
    <property type="protein sequence ID" value="RJG48455.1"/>
    <property type="molecule type" value="Genomic_DNA"/>
</dbReference>